<dbReference type="InterPro" id="IPR014729">
    <property type="entry name" value="Rossmann-like_a/b/a_fold"/>
</dbReference>
<dbReference type="EMBL" id="CAADJA010000002">
    <property type="protein sequence ID" value="VFS45380.1"/>
    <property type="molecule type" value="Genomic_DNA"/>
</dbReference>
<dbReference type="InterPro" id="IPR014730">
    <property type="entry name" value="ETF_a/b_N"/>
</dbReference>
<dbReference type="EMBL" id="PDDX01000001">
    <property type="protein sequence ID" value="PHI32388.1"/>
    <property type="molecule type" value="Genomic_DNA"/>
</dbReference>
<keyword evidence="2" id="KW-0249">Electron transport</keyword>
<dbReference type="InterPro" id="IPR000049">
    <property type="entry name" value="ET-Flavoprotein_bsu_CS"/>
</dbReference>
<name>A0A2C6DPX1_9GAMM</name>
<comment type="similarity">
    <text evidence="1">Belongs to the ETF beta-subunit/FixA family.</text>
</comment>
<dbReference type="PIRSF" id="PIRSF000090">
    <property type="entry name" value="Beta-ETF"/>
    <property type="match status" value="1"/>
</dbReference>
<evidence type="ECO:0000259" key="4">
    <source>
        <dbReference type="SMART" id="SM00893"/>
    </source>
</evidence>
<keyword evidence="7" id="KW-1185">Reference proteome</keyword>
<reference evidence="6 8" key="3">
    <citation type="submission" date="2019-03" db="EMBL/GenBank/DDBJ databases">
        <authorList>
            <consortium name="Pathogen Informatics"/>
        </authorList>
    </citation>
    <scope>NUCLEOTIDE SEQUENCE [LARGE SCALE GENOMIC DNA]</scope>
    <source>
        <strain evidence="6 8">NCTC12282</strain>
    </source>
</reference>
<dbReference type="SMART" id="SM00893">
    <property type="entry name" value="ETF"/>
    <property type="match status" value="1"/>
</dbReference>
<dbReference type="Gene3D" id="3.40.50.620">
    <property type="entry name" value="HUPs"/>
    <property type="match status" value="1"/>
</dbReference>
<dbReference type="Pfam" id="PF01012">
    <property type="entry name" value="ETF"/>
    <property type="match status" value="1"/>
</dbReference>
<dbReference type="Proteomes" id="UP000373449">
    <property type="component" value="Unassembled WGS sequence"/>
</dbReference>
<evidence type="ECO:0000313" key="7">
    <source>
        <dbReference type="Proteomes" id="UP000224974"/>
    </source>
</evidence>
<keyword evidence="2" id="KW-0813">Transport</keyword>
<evidence type="ECO:0000256" key="2">
    <source>
        <dbReference type="ARBA" id="ARBA00022982"/>
    </source>
</evidence>
<evidence type="ECO:0000256" key="3">
    <source>
        <dbReference type="ARBA" id="ARBA00040635"/>
    </source>
</evidence>
<gene>
    <name evidence="6" type="primary">etfB_1</name>
    <name evidence="5" type="ORF">CRN84_25285</name>
    <name evidence="6" type="ORF">NCTC12282_00256</name>
</gene>
<evidence type="ECO:0000313" key="5">
    <source>
        <dbReference type="EMBL" id="PHI32388.1"/>
    </source>
</evidence>
<evidence type="ECO:0000313" key="8">
    <source>
        <dbReference type="Proteomes" id="UP000373449"/>
    </source>
</evidence>
<reference evidence="7" key="1">
    <citation type="submission" date="2017-09" db="EMBL/GenBank/DDBJ databases">
        <title>FDA dAtabase for Regulatory Grade micrObial Sequences (FDA-ARGOS): Supporting development and validation of Infectious Disease Dx tests.</title>
        <authorList>
            <person name="Minogue T."/>
            <person name="Wolcott M."/>
            <person name="Wasieloski L."/>
            <person name="Aguilar W."/>
            <person name="Moore D."/>
            <person name="Tallon L."/>
            <person name="Sadzewicz L."/>
            <person name="Ott S."/>
            <person name="Zhao X."/>
            <person name="Nagaraj S."/>
            <person name="Vavikolanu K."/>
            <person name="Aluvathingal J."/>
            <person name="Nadendla S."/>
            <person name="Sichtig H."/>
        </authorList>
    </citation>
    <scope>NUCLEOTIDE SEQUENCE [LARGE SCALE GENOMIC DNA]</scope>
    <source>
        <strain evidence="7">FDAARGOS_387</strain>
    </source>
</reference>
<dbReference type="RefSeq" id="WP_029095205.1">
    <property type="nucleotide sequence ID" value="NZ_CAADJA010000002.1"/>
</dbReference>
<protein>
    <recommendedName>
        <fullName evidence="3">Protein FixA</fullName>
    </recommendedName>
</protein>
<dbReference type="PANTHER" id="PTHR21294">
    <property type="entry name" value="ELECTRON TRANSFER FLAVOPROTEIN BETA-SUBUNIT"/>
    <property type="match status" value="1"/>
</dbReference>
<feature type="domain" description="Electron transfer flavoprotein alpha/beta-subunit N-terminal" evidence="4">
    <location>
        <begin position="21"/>
        <end position="214"/>
    </location>
</feature>
<dbReference type="FunFam" id="3.40.50.620:FF:000072">
    <property type="entry name" value="Protein FixA homolog"/>
    <property type="match status" value="1"/>
</dbReference>
<accession>A0A2C6DPX1</accession>
<dbReference type="OrthoDB" id="9804960at2"/>
<dbReference type="Proteomes" id="UP000224974">
    <property type="component" value="Unassembled WGS sequence"/>
</dbReference>
<dbReference type="AlphaFoldDB" id="A0A2C6DPX1"/>
<reference evidence="5" key="2">
    <citation type="submission" date="2017-09" db="EMBL/GenBank/DDBJ databases">
        <title>FDA dAtabase for Regulatory Grade micrObial Sequences (FDA-ARGOS): Supporting development and validation of Infectious Disease Dx tests.</title>
        <authorList>
            <person name="Minogue T."/>
            <person name="Wolcott M."/>
            <person name="Wasieloski L."/>
            <person name="Aguilar W."/>
            <person name="Moore D."/>
            <person name="Tallon L.J."/>
            <person name="Sadzewicz L."/>
            <person name="Ott S."/>
            <person name="Zhao X."/>
            <person name="Nagaraj S."/>
            <person name="Vavikolanu K."/>
            <person name="Aluvathingal J."/>
            <person name="Nadendla S."/>
            <person name="Sichtig H."/>
        </authorList>
    </citation>
    <scope>NUCLEOTIDE SEQUENCE</scope>
    <source>
        <strain evidence="5">FDAARGOS_387</strain>
    </source>
</reference>
<evidence type="ECO:0000256" key="1">
    <source>
        <dbReference type="ARBA" id="ARBA00007557"/>
    </source>
</evidence>
<evidence type="ECO:0000313" key="6">
    <source>
        <dbReference type="EMBL" id="VFS45380.1"/>
    </source>
</evidence>
<dbReference type="SUPFAM" id="SSF52402">
    <property type="entry name" value="Adenine nucleotide alpha hydrolases-like"/>
    <property type="match status" value="1"/>
</dbReference>
<dbReference type="PROSITE" id="PS01065">
    <property type="entry name" value="ETF_BETA"/>
    <property type="match status" value="1"/>
</dbReference>
<dbReference type="STRING" id="1111728.GCA_000427805_02794"/>
<dbReference type="GO" id="GO:0009055">
    <property type="term" value="F:electron transfer activity"/>
    <property type="evidence" value="ECO:0007669"/>
    <property type="project" value="InterPro"/>
</dbReference>
<dbReference type="NCBIfam" id="NF002888">
    <property type="entry name" value="PRK03359.1"/>
    <property type="match status" value="1"/>
</dbReference>
<dbReference type="PANTHER" id="PTHR21294:SF17">
    <property type="entry name" value="PROTEIN FIXA"/>
    <property type="match status" value="1"/>
</dbReference>
<dbReference type="InterPro" id="IPR012255">
    <property type="entry name" value="ETF_b"/>
</dbReference>
<organism evidence="5 7">
    <name type="scientific">Budvicia aquatica</name>
    <dbReference type="NCBI Taxonomy" id="82979"/>
    <lineage>
        <taxon>Bacteria</taxon>
        <taxon>Pseudomonadati</taxon>
        <taxon>Pseudomonadota</taxon>
        <taxon>Gammaproteobacteria</taxon>
        <taxon>Enterobacterales</taxon>
        <taxon>Budviciaceae</taxon>
        <taxon>Budvicia</taxon>
    </lineage>
</organism>
<proteinExistence type="inferred from homology"/>
<sequence>MNIIACYKLVPEEQDIAVNADGSLDLSKAEFKISQFDLNAIEAAVELKTLATQGNITALSVGASPLENIKARKDVLSRGPDDLTVVIDESLNQAPAYHIARALAAAAKQIPFDVMICGDGSGDLYSQQVGILTGELLGIPSINGISKILACQSGSLKAERALEDEVEVLDIPLPAIISVSTDINDPQIPSMKSILAAAKKPVSVLQLGDLNIGEIPSLAETLCVQAPKQKQRMRVIIEGDGEEQLAEFAEHLRKVLN</sequence>